<reference evidence="1" key="1">
    <citation type="journal article" date="2020" name="Ecol. Evol.">
        <title>Genome structure and content of the rice root-knot nematode (Meloidogyne graminicola).</title>
        <authorList>
            <person name="Phan N.T."/>
            <person name="Danchin E.G.J."/>
            <person name="Klopp C."/>
            <person name="Perfus-Barbeoch L."/>
            <person name="Kozlowski D.K."/>
            <person name="Koutsovoulos G.D."/>
            <person name="Lopez-Roques C."/>
            <person name="Bouchez O."/>
            <person name="Zahm M."/>
            <person name="Besnard G."/>
            <person name="Bellafiore S."/>
        </authorList>
    </citation>
    <scope>NUCLEOTIDE SEQUENCE</scope>
    <source>
        <strain evidence="1">VN-18</strain>
    </source>
</reference>
<sequence length="103" mass="11705">MYHDKRRALNKLLPSLNRAKTSSGGEVIGGGGIVDESPSSSCYFSLHAIKYYFQENNDFFMDNWKSQTPHVAFDEELNRSKEEVKEWVKLASMQANVSAKQSK</sequence>
<dbReference type="OrthoDB" id="5845151at2759"/>
<dbReference type="Proteomes" id="UP000605970">
    <property type="component" value="Unassembled WGS sequence"/>
</dbReference>
<name>A0A8S9ZZ02_9BILA</name>
<dbReference type="EMBL" id="JABEBT010000013">
    <property type="protein sequence ID" value="KAF7638236.1"/>
    <property type="molecule type" value="Genomic_DNA"/>
</dbReference>
<proteinExistence type="predicted"/>
<organism evidence="1 2">
    <name type="scientific">Meloidogyne graminicola</name>
    <dbReference type="NCBI Taxonomy" id="189291"/>
    <lineage>
        <taxon>Eukaryota</taxon>
        <taxon>Metazoa</taxon>
        <taxon>Ecdysozoa</taxon>
        <taxon>Nematoda</taxon>
        <taxon>Chromadorea</taxon>
        <taxon>Rhabditida</taxon>
        <taxon>Tylenchina</taxon>
        <taxon>Tylenchomorpha</taxon>
        <taxon>Tylenchoidea</taxon>
        <taxon>Meloidogynidae</taxon>
        <taxon>Meloidogyninae</taxon>
        <taxon>Meloidogyne</taxon>
    </lineage>
</organism>
<keyword evidence="2" id="KW-1185">Reference proteome</keyword>
<dbReference type="AlphaFoldDB" id="A0A8S9ZZ02"/>
<evidence type="ECO:0000313" key="1">
    <source>
        <dbReference type="EMBL" id="KAF7638236.1"/>
    </source>
</evidence>
<gene>
    <name evidence="1" type="ORF">Mgra_00002208</name>
</gene>
<protein>
    <submittedName>
        <fullName evidence="1">Uncharacterized protein</fullName>
    </submittedName>
</protein>
<comment type="caution">
    <text evidence="1">The sequence shown here is derived from an EMBL/GenBank/DDBJ whole genome shotgun (WGS) entry which is preliminary data.</text>
</comment>
<accession>A0A8S9ZZ02</accession>
<evidence type="ECO:0000313" key="2">
    <source>
        <dbReference type="Proteomes" id="UP000605970"/>
    </source>
</evidence>